<reference evidence="2" key="1">
    <citation type="journal article" date="2014" name="Int. J. Syst. Evol. Microbiol.">
        <title>Complete genome sequence of Corynebacterium casei LMG S-19264T (=DSM 44701T), isolated from a smear-ripened cheese.</title>
        <authorList>
            <consortium name="US DOE Joint Genome Institute (JGI-PGF)"/>
            <person name="Walter F."/>
            <person name="Albersmeier A."/>
            <person name="Kalinowski J."/>
            <person name="Ruckert C."/>
        </authorList>
    </citation>
    <scope>NUCLEOTIDE SEQUENCE</scope>
    <source>
        <strain evidence="2">JCM 4059</strain>
    </source>
</reference>
<dbReference type="AlphaFoldDB" id="A0A919ED02"/>
<dbReference type="Gene3D" id="3.40.50.150">
    <property type="entry name" value="Vaccinia Virus protein VP39"/>
    <property type="match status" value="1"/>
</dbReference>
<dbReference type="PANTHER" id="PTHR43591:SF78">
    <property type="entry name" value="SLR0407 PROTEIN"/>
    <property type="match status" value="1"/>
</dbReference>
<dbReference type="InterPro" id="IPR013216">
    <property type="entry name" value="Methyltransf_11"/>
</dbReference>
<evidence type="ECO:0000313" key="3">
    <source>
        <dbReference type="Proteomes" id="UP000638313"/>
    </source>
</evidence>
<keyword evidence="3" id="KW-1185">Reference proteome</keyword>
<protein>
    <recommendedName>
        <fullName evidence="1">Methyltransferase type 11 domain-containing protein</fullName>
    </recommendedName>
</protein>
<evidence type="ECO:0000259" key="1">
    <source>
        <dbReference type="Pfam" id="PF08241"/>
    </source>
</evidence>
<reference evidence="2" key="2">
    <citation type="submission" date="2020-09" db="EMBL/GenBank/DDBJ databases">
        <authorList>
            <person name="Sun Q."/>
            <person name="Ohkuma M."/>
        </authorList>
    </citation>
    <scope>NUCLEOTIDE SEQUENCE</scope>
    <source>
        <strain evidence="2">JCM 4059</strain>
    </source>
</reference>
<gene>
    <name evidence="2" type="ORF">GCM10010218_39040</name>
</gene>
<comment type="caution">
    <text evidence="2">The sequence shown here is derived from an EMBL/GenBank/DDBJ whole genome shotgun (WGS) entry which is preliminary data.</text>
</comment>
<evidence type="ECO:0000313" key="2">
    <source>
        <dbReference type="EMBL" id="GHF54002.1"/>
    </source>
</evidence>
<dbReference type="Proteomes" id="UP000638313">
    <property type="component" value="Unassembled WGS sequence"/>
</dbReference>
<organism evidence="2 3">
    <name type="scientific">Streptomyces mashuensis</name>
    <dbReference type="NCBI Taxonomy" id="33904"/>
    <lineage>
        <taxon>Bacteria</taxon>
        <taxon>Bacillati</taxon>
        <taxon>Actinomycetota</taxon>
        <taxon>Actinomycetes</taxon>
        <taxon>Kitasatosporales</taxon>
        <taxon>Streptomycetaceae</taxon>
        <taxon>Streptomyces</taxon>
    </lineage>
</organism>
<dbReference type="GO" id="GO:0008757">
    <property type="term" value="F:S-adenosylmethionine-dependent methyltransferase activity"/>
    <property type="evidence" value="ECO:0007669"/>
    <property type="project" value="InterPro"/>
</dbReference>
<dbReference type="EMBL" id="BNBD01000008">
    <property type="protein sequence ID" value="GHF54002.1"/>
    <property type="molecule type" value="Genomic_DNA"/>
</dbReference>
<name>A0A919ED02_9ACTN</name>
<proteinExistence type="predicted"/>
<dbReference type="InterPro" id="IPR029063">
    <property type="entry name" value="SAM-dependent_MTases_sf"/>
</dbReference>
<dbReference type="Pfam" id="PF08241">
    <property type="entry name" value="Methyltransf_11"/>
    <property type="match status" value="1"/>
</dbReference>
<accession>A0A919ED02</accession>
<dbReference type="CDD" id="cd02440">
    <property type="entry name" value="AdoMet_MTases"/>
    <property type="match status" value="1"/>
</dbReference>
<feature type="domain" description="Methyltransferase type 11" evidence="1">
    <location>
        <begin position="55"/>
        <end position="145"/>
    </location>
</feature>
<dbReference type="RefSeq" id="WP_190130937.1">
    <property type="nucleotide sequence ID" value="NZ_BNBD01000008.1"/>
</dbReference>
<dbReference type="SUPFAM" id="SSF53335">
    <property type="entry name" value="S-adenosyl-L-methionine-dependent methyltransferases"/>
    <property type="match status" value="1"/>
</dbReference>
<sequence length="269" mass="29532">MGDTYVPHAFSHIDAHPQPVRLVNALHRLRSEPFFVSYKQRLRDLLQAQPGQRLLDVGAGTGDAVRELEEATGAVAVACDLSRTMCAEMKHAGVRQVAVADSHLPFKDAVFDGAWADRVLQHVEDPGRALDEMLRVVRPGGRIVVCDPDTATQALNIEDHRLASKILGLRQTSSIRHGTFARRVPGLLTACGLLDVEVEPRTLLVRDKHTVDGTMGIRDWADVFADLGSLDRAEAGHFNALLDDAIESGQFLYSVTYFFTSATMPGARR</sequence>
<dbReference type="PANTHER" id="PTHR43591">
    <property type="entry name" value="METHYLTRANSFERASE"/>
    <property type="match status" value="1"/>
</dbReference>